<evidence type="ECO:0000313" key="8">
    <source>
        <dbReference type="Proteomes" id="UP000029692"/>
    </source>
</evidence>
<evidence type="ECO:0000259" key="5">
    <source>
        <dbReference type="PROSITE" id="PS50111"/>
    </source>
</evidence>
<proteinExistence type="inferred from homology"/>
<dbReference type="SMART" id="SM00283">
    <property type="entry name" value="MA"/>
    <property type="match status" value="1"/>
</dbReference>
<reference evidence="7 8" key="1">
    <citation type="submission" date="2014-05" db="EMBL/GenBank/DDBJ databases">
        <title>De novo Genome Sequence of Spirocheata sp.</title>
        <authorList>
            <person name="Shivani Y."/>
            <person name="Subhash Y."/>
            <person name="Tushar L."/>
            <person name="Sasikala C."/>
            <person name="Ramana C.V."/>
        </authorList>
    </citation>
    <scope>NUCLEOTIDE SEQUENCE [LARGE SCALE GENOMIC DNA]</scope>
    <source>
        <strain evidence="7 8">JC230</strain>
    </source>
</reference>
<feature type="transmembrane region" description="Helical" evidence="4">
    <location>
        <begin position="267"/>
        <end position="289"/>
    </location>
</feature>
<dbReference type="PROSITE" id="PS50111">
    <property type="entry name" value="CHEMOTAXIS_TRANSDUC_2"/>
    <property type="match status" value="1"/>
</dbReference>
<keyword evidence="4" id="KW-1133">Transmembrane helix</keyword>
<dbReference type="RefSeq" id="WP_037548106.1">
    <property type="nucleotide sequence ID" value="NZ_JNUP01000065.1"/>
</dbReference>
<dbReference type="Proteomes" id="UP000029692">
    <property type="component" value="Unassembled WGS sequence"/>
</dbReference>
<evidence type="ECO:0000259" key="6">
    <source>
        <dbReference type="PROSITE" id="PS50885"/>
    </source>
</evidence>
<keyword evidence="1" id="KW-0145">Chemotaxis</keyword>
<keyword evidence="4" id="KW-0812">Transmembrane</keyword>
<dbReference type="eggNOG" id="COG0840">
    <property type="taxonomic scope" value="Bacteria"/>
</dbReference>
<dbReference type="GO" id="GO:0006935">
    <property type="term" value="P:chemotaxis"/>
    <property type="evidence" value="ECO:0007669"/>
    <property type="project" value="UniProtKB-KW"/>
</dbReference>
<evidence type="ECO:0000256" key="2">
    <source>
        <dbReference type="ARBA" id="ARBA00029447"/>
    </source>
</evidence>
<evidence type="ECO:0000256" key="4">
    <source>
        <dbReference type="SAM" id="Phobius"/>
    </source>
</evidence>
<dbReference type="PROSITE" id="PS50885">
    <property type="entry name" value="HAMP"/>
    <property type="match status" value="1"/>
</dbReference>
<evidence type="ECO:0000256" key="3">
    <source>
        <dbReference type="PROSITE-ProRule" id="PRU00284"/>
    </source>
</evidence>
<dbReference type="InterPro" id="IPR003660">
    <property type="entry name" value="HAMP_dom"/>
</dbReference>
<dbReference type="PANTHER" id="PTHR43531">
    <property type="entry name" value="PROTEIN ICFG"/>
    <property type="match status" value="1"/>
</dbReference>
<dbReference type="InterPro" id="IPR004089">
    <property type="entry name" value="MCPsignal_dom"/>
</dbReference>
<organism evidence="7 8">
    <name type="scientific">Spirochaeta lutea</name>
    <dbReference type="NCBI Taxonomy" id="1480694"/>
    <lineage>
        <taxon>Bacteria</taxon>
        <taxon>Pseudomonadati</taxon>
        <taxon>Spirochaetota</taxon>
        <taxon>Spirochaetia</taxon>
        <taxon>Spirochaetales</taxon>
        <taxon>Spirochaetaceae</taxon>
        <taxon>Spirochaeta</taxon>
    </lineage>
</organism>
<protein>
    <recommendedName>
        <fullName evidence="9">Methyl-accepting transducer domain-containing protein</fullName>
    </recommendedName>
</protein>
<evidence type="ECO:0000256" key="1">
    <source>
        <dbReference type="ARBA" id="ARBA00022500"/>
    </source>
</evidence>
<name>A0A098QW87_9SPIO</name>
<dbReference type="SUPFAM" id="SSF58104">
    <property type="entry name" value="Methyl-accepting chemotaxis protein (MCP) signaling domain"/>
    <property type="match status" value="2"/>
</dbReference>
<evidence type="ECO:0000313" key="7">
    <source>
        <dbReference type="EMBL" id="KGE71673.1"/>
    </source>
</evidence>
<dbReference type="Gene3D" id="6.10.340.10">
    <property type="match status" value="1"/>
</dbReference>
<dbReference type="AlphaFoldDB" id="A0A098QW87"/>
<evidence type="ECO:0008006" key="9">
    <source>
        <dbReference type="Google" id="ProtNLM"/>
    </source>
</evidence>
<dbReference type="InterPro" id="IPR051310">
    <property type="entry name" value="MCP_chemotaxis"/>
</dbReference>
<feature type="domain" description="HAMP" evidence="6">
    <location>
        <begin position="291"/>
        <end position="345"/>
    </location>
</feature>
<keyword evidence="4" id="KW-0472">Membrane</keyword>
<comment type="caution">
    <text evidence="7">The sequence shown here is derived from an EMBL/GenBank/DDBJ whole genome shotgun (WGS) entry which is preliminary data.</text>
</comment>
<dbReference type="PANTHER" id="PTHR43531:SF11">
    <property type="entry name" value="METHYL-ACCEPTING CHEMOTAXIS PROTEIN 3"/>
    <property type="match status" value="1"/>
</dbReference>
<accession>A0A098QW87</accession>
<feature type="transmembrane region" description="Helical" evidence="4">
    <location>
        <begin position="47"/>
        <end position="69"/>
    </location>
</feature>
<dbReference type="GO" id="GO:0005886">
    <property type="term" value="C:plasma membrane"/>
    <property type="evidence" value="ECO:0007669"/>
    <property type="project" value="TreeGrafter"/>
</dbReference>
<dbReference type="GO" id="GO:0007165">
    <property type="term" value="P:signal transduction"/>
    <property type="evidence" value="ECO:0007669"/>
    <property type="project" value="UniProtKB-KW"/>
</dbReference>
<dbReference type="EMBL" id="JNUP01000065">
    <property type="protein sequence ID" value="KGE71673.1"/>
    <property type="molecule type" value="Genomic_DNA"/>
</dbReference>
<dbReference type="STRING" id="1480694.DC28_10440"/>
<dbReference type="GO" id="GO:0004888">
    <property type="term" value="F:transmembrane signaling receptor activity"/>
    <property type="evidence" value="ECO:0007669"/>
    <property type="project" value="TreeGrafter"/>
</dbReference>
<dbReference type="Pfam" id="PF00015">
    <property type="entry name" value="MCPsignal"/>
    <property type="match status" value="1"/>
</dbReference>
<gene>
    <name evidence="7" type="ORF">DC28_10440</name>
</gene>
<sequence>MKRLDFRIRVALVIALVVVVSLIYQLAGYGVMWAFLSKDLGRLGSYLLDSFDVVAMATPIILIVVLLLFRQMTPLYKAVKSIEAGDAPDDALYFKARSRVTQMPRTILIVNIIGYTIGSLLNFLEKPGFMATPQGVIELLLNVTAGALFSLVQIGMINRILAHPRRILGITSIDRKNGEKEMSIWTKQLLTAGLQISYAVLFIVSTTLQPIIRDSIYSEVQTKRMEGTISAAQAEEEYYQLVNRELLTLNPQRDYPYDRSPSSNRDYAGVFLLSFFQVLAAAMVIQYLVSRGDTDELRRMRHSLQRLNNDDQGDDEHLILTRYDELGEISQEINTLISQQKERIAHIEYVSEDVAQSSQQMAGVISQVSASINQILGNIQEVDDDARHQVESVRQTGDSISRMLKAFDEISSNVDTQAAFVEETSSAINEMAASIQSVAKVTQNANQVASELDEVARLGSSSVRNSLLSIQEIEGSSKKVGDILRVMTKIAAQTNLLAMNAAIEAAHAGAAGRGFAVVAEEVRNLAENSQVSAKDIASQIKAMQDLVANGVNLSGEAGDSLTRISEDIDKTTTLINEIAAAMNEQSQGTTQILEAMTSLVSSTEKIREESQAQHERSQEIREAISQMVGSFEQVHTSMNEQVQGSRDILTAVESLRSVAEKNTSIITQLRGLFSKEGSEV</sequence>
<feature type="domain" description="Methyl-accepting transducer" evidence="5">
    <location>
        <begin position="392"/>
        <end position="628"/>
    </location>
</feature>
<feature type="transmembrane region" description="Helical" evidence="4">
    <location>
        <begin position="106"/>
        <end position="124"/>
    </location>
</feature>
<keyword evidence="8" id="KW-1185">Reference proteome</keyword>
<feature type="transmembrane region" description="Helical" evidence="4">
    <location>
        <begin position="136"/>
        <end position="157"/>
    </location>
</feature>
<dbReference type="OrthoDB" id="366232at2"/>
<comment type="similarity">
    <text evidence="2">Belongs to the methyl-accepting chemotaxis (MCP) protein family.</text>
</comment>
<feature type="transmembrane region" description="Helical" evidence="4">
    <location>
        <begin position="12"/>
        <end position="35"/>
    </location>
</feature>
<keyword evidence="3" id="KW-0807">Transducer</keyword>
<dbReference type="Gene3D" id="1.10.287.950">
    <property type="entry name" value="Methyl-accepting chemotaxis protein"/>
    <property type="match status" value="1"/>
</dbReference>